<gene>
    <name evidence="4" type="ORF">CAG99_21265</name>
</gene>
<reference evidence="4 5" key="1">
    <citation type="submission" date="2017-05" db="EMBL/GenBank/DDBJ databases">
        <title>Complete genome sequence of Streptomyces sp. SCSIO 03032 revealed the diverse biosynthetic pathways for its bioactive secondary metabolites.</title>
        <authorList>
            <person name="Ma L."/>
            <person name="Zhu Y."/>
            <person name="Zhang W."/>
            <person name="Zhang G."/>
            <person name="Tian X."/>
            <person name="Zhang S."/>
            <person name="Zhang C."/>
        </authorList>
    </citation>
    <scope>NUCLEOTIDE SEQUENCE [LARGE SCALE GENOMIC DNA]</scope>
    <source>
        <strain evidence="4 5">SCSIO 03032</strain>
    </source>
</reference>
<dbReference type="SUPFAM" id="SSF48239">
    <property type="entry name" value="Terpenoid cyclases/Protein prenyltransferases"/>
    <property type="match status" value="1"/>
</dbReference>
<organism evidence="4 5">
    <name type="scientific">Streptomyces marincola</name>
    <dbReference type="NCBI Taxonomy" id="2878388"/>
    <lineage>
        <taxon>Bacteria</taxon>
        <taxon>Bacillati</taxon>
        <taxon>Actinomycetota</taxon>
        <taxon>Actinomycetes</taxon>
        <taxon>Kitasatosporales</taxon>
        <taxon>Streptomycetaceae</taxon>
        <taxon>Streptomyces</taxon>
    </lineage>
</organism>
<keyword evidence="2" id="KW-1133">Transmembrane helix</keyword>
<protein>
    <recommendedName>
        <fullName evidence="6">Prenyltransferase and squalene oxidase repeat-containing protein</fullName>
    </recommendedName>
</protein>
<dbReference type="Gene3D" id="1.50.10.20">
    <property type="match status" value="1"/>
</dbReference>
<evidence type="ECO:0000313" key="4">
    <source>
        <dbReference type="EMBL" id="ARQ72541.1"/>
    </source>
</evidence>
<evidence type="ECO:0000256" key="2">
    <source>
        <dbReference type="SAM" id="Phobius"/>
    </source>
</evidence>
<feature type="compositionally biased region" description="Acidic residues" evidence="1">
    <location>
        <begin position="278"/>
        <end position="292"/>
    </location>
</feature>
<feature type="region of interest" description="Disordered" evidence="1">
    <location>
        <begin position="31"/>
        <end position="50"/>
    </location>
</feature>
<feature type="chain" id="PRO_5012258618" description="Prenyltransferase and squalene oxidase repeat-containing protein" evidence="3">
    <location>
        <begin position="34"/>
        <end position="474"/>
    </location>
</feature>
<dbReference type="Proteomes" id="UP000194218">
    <property type="component" value="Chromosome"/>
</dbReference>
<feature type="region of interest" description="Disordered" evidence="1">
    <location>
        <begin position="244"/>
        <end position="310"/>
    </location>
</feature>
<dbReference type="AlphaFoldDB" id="A0A1W7D625"/>
<dbReference type="InterPro" id="IPR008930">
    <property type="entry name" value="Terpenoid_cyclase/PrenylTrfase"/>
</dbReference>
<evidence type="ECO:0000313" key="5">
    <source>
        <dbReference type="Proteomes" id="UP000194218"/>
    </source>
</evidence>
<keyword evidence="5" id="KW-1185">Reference proteome</keyword>
<accession>A0A1W7D625</accession>
<name>A0A1W7D625_9ACTN</name>
<feature type="transmembrane region" description="Helical" evidence="2">
    <location>
        <begin position="444"/>
        <end position="465"/>
    </location>
</feature>
<keyword evidence="2" id="KW-0472">Membrane</keyword>
<evidence type="ECO:0000256" key="1">
    <source>
        <dbReference type="SAM" id="MobiDB-lite"/>
    </source>
</evidence>
<feature type="compositionally biased region" description="Low complexity" evidence="1">
    <location>
        <begin position="266"/>
        <end position="277"/>
    </location>
</feature>
<keyword evidence="3" id="KW-0732">Signal</keyword>
<sequence length="474" mass="47149">MRRRVLSRPLRRGAAVLAGAALALGVPGPLAHAESPSATPPEDLFGDGDPQYDGVWRQSIALLAQDTAGYTPAAGAVAWLTGQQCADGAFRSYRADPGQPCDDVTAADTNATALAAQALTALDGHEDEAGAALDWLAGVQNEDGGWSYNPGGPSDANSTALVIGAFAAAGREPGEVRREGNSPYDALAAFQLGCDAPLDDQRGAYAWQPDPESGTLYASDLATVDAVLAAHGAGLLVSQDVPETPVRPLECEGGTAQDATGETDAPDGTAETGGTDTDGTDGTEGAGEEAAEGDGTPEAGESPDGSVAPEGYEASAAAGAAYLVAALDEGGRHLRSTPAGGEEQPDYLATARAVLALAAAGHGDAATGALNWLGEHHGQWPDLTGSPTAVGTLIMAAHAVGRAPEDFGGTDLVARLNALGPDPHQAPGGNGAEAGEDEDGGVPVALVLGTGLAVGVAIGVTAVLLRGRAKAGRA</sequence>
<dbReference type="EMBL" id="CP021121">
    <property type="protein sequence ID" value="ARQ72541.1"/>
    <property type="molecule type" value="Genomic_DNA"/>
</dbReference>
<evidence type="ECO:0000256" key="3">
    <source>
        <dbReference type="SAM" id="SignalP"/>
    </source>
</evidence>
<dbReference type="OrthoDB" id="3852853at2"/>
<keyword evidence="2" id="KW-0812">Transmembrane</keyword>
<dbReference type="KEGG" id="smao:CAG99_21265"/>
<feature type="signal peptide" evidence="3">
    <location>
        <begin position="1"/>
        <end position="33"/>
    </location>
</feature>
<evidence type="ECO:0008006" key="6">
    <source>
        <dbReference type="Google" id="ProtNLM"/>
    </source>
</evidence>
<proteinExistence type="predicted"/>